<dbReference type="InterPro" id="IPR018691">
    <property type="entry name" value="DUF2188"/>
</dbReference>
<dbReference type="AlphaFoldDB" id="A0A6P1P247"/>
<organism evidence="1 2">
    <name type="scientific">Nibribacter ruber</name>
    <dbReference type="NCBI Taxonomy" id="2698458"/>
    <lineage>
        <taxon>Bacteria</taxon>
        <taxon>Pseudomonadati</taxon>
        <taxon>Bacteroidota</taxon>
        <taxon>Cytophagia</taxon>
        <taxon>Cytophagales</taxon>
        <taxon>Hymenobacteraceae</taxon>
        <taxon>Nibribacter</taxon>
    </lineage>
</organism>
<proteinExistence type="predicted"/>
<dbReference type="KEGG" id="nib:GU926_13905"/>
<dbReference type="Pfam" id="PF09954">
    <property type="entry name" value="DUF2188"/>
    <property type="match status" value="1"/>
</dbReference>
<keyword evidence="2" id="KW-1185">Reference proteome</keyword>
<name>A0A6P1P247_9BACT</name>
<dbReference type="Proteomes" id="UP000464214">
    <property type="component" value="Chromosome"/>
</dbReference>
<protein>
    <submittedName>
        <fullName evidence="1">DUF2188 domain-containing protein</fullName>
    </submittedName>
</protein>
<dbReference type="RefSeq" id="WP_160692899.1">
    <property type="nucleotide sequence ID" value="NZ_CP047897.1"/>
</dbReference>
<evidence type="ECO:0000313" key="2">
    <source>
        <dbReference type="Proteomes" id="UP000464214"/>
    </source>
</evidence>
<dbReference type="EMBL" id="CP047897">
    <property type="protein sequence ID" value="QHL88468.1"/>
    <property type="molecule type" value="Genomic_DNA"/>
</dbReference>
<reference evidence="1 2" key="1">
    <citation type="submission" date="2020-01" db="EMBL/GenBank/DDBJ databases">
        <authorList>
            <person name="Kim M."/>
        </authorList>
    </citation>
    <scope>NUCLEOTIDE SEQUENCE [LARGE SCALE GENOMIC DNA]</scope>
    <source>
        <strain evidence="1 2">BT10</strain>
    </source>
</reference>
<evidence type="ECO:0000313" key="1">
    <source>
        <dbReference type="EMBL" id="QHL88468.1"/>
    </source>
</evidence>
<accession>A0A6P1P247</accession>
<sequence>MTERKIYHVNKTEEGWEGKLEDGQRASVTGTNKQEVVKKTIEIAKNHNTSSVIIHTQDGKIEEERTFPRGSDPEKTKG</sequence>
<gene>
    <name evidence="1" type="ORF">GU926_13905</name>
</gene>